<keyword evidence="2" id="KW-1185">Reference proteome</keyword>
<name>A0ABW4A372_9ACTN</name>
<sequence>MRVDETGVLQIDDELAVVGVDLRIELYIDDGACQVRQFGIRPDNIDSVGFSSDGRTIAAFAGDDNTVRLRVTATGALTAQVTGHLNASSDPAFAADDTLVTRLSDNAAALWPPDPGEVAREV</sequence>
<organism evidence="1 2">
    <name type="scientific">Actinoplanes sichuanensis</name>
    <dbReference type="NCBI Taxonomy" id="512349"/>
    <lineage>
        <taxon>Bacteria</taxon>
        <taxon>Bacillati</taxon>
        <taxon>Actinomycetota</taxon>
        <taxon>Actinomycetes</taxon>
        <taxon>Micromonosporales</taxon>
        <taxon>Micromonosporaceae</taxon>
        <taxon>Actinoplanes</taxon>
    </lineage>
</organism>
<protein>
    <submittedName>
        <fullName evidence="1">WD40 repeat domain-containing protein</fullName>
    </submittedName>
</protein>
<evidence type="ECO:0000313" key="1">
    <source>
        <dbReference type="EMBL" id="MFD1365155.1"/>
    </source>
</evidence>
<dbReference type="RefSeq" id="WP_317795393.1">
    <property type="nucleotide sequence ID" value="NZ_AP028461.1"/>
</dbReference>
<accession>A0ABW4A372</accession>
<evidence type="ECO:0000313" key="2">
    <source>
        <dbReference type="Proteomes" id="UP001597183"/>
    </source>
</evidence>
<dbReference type="Gene3D" id="2.130.10.10">
    <property type="entry name" value="YVTN repeat-like/Quinoprotein amine dehydrogenase"/>
    <property type="match status" value="1"/>
</dbReference>
<dbReference type="SUPFAM" id="SSF50960">
    <property type="entry name" value="TolB, C-terminal domain"/>
    <property type="match status" value="1"/>
</dbReference>
<reference evidence="2" key="1">
    <citation type="journal article" date="2019" name="Int. J. Syst. Evol. Microbiol.">
        <title>The Global Catalogue of Microorganisms (GCM) 10K type strain sequencing project: providing services to taxonomists for standard genome sequencing and annotation.</title>
        <authorList>
            <consortium name="The Broad Institute Genomics Platform"/>
            <consortium name="The Broad Institute Genome Sequencing Center for Infectious Disease"/>
            <person name="Wu L."/>
            <person name="Ma J."/>
        </authorList>
    </citation>
    <scope>NUCLEOTIDE SEQUENCE [LARGE SCALE GENOMIC DNA]</scope>
    <source>
        <strain evidence="2">CCM 7526</strain>
    </source>
</reference>
<dbReference type="EMBL" id="JBHTMK010000008">
    <property type="protein sequence ID" value="MFD1365155.1"/>
    <property type="molecule type" value="Genomic_DNA"/>
</dbReference>
<dbReference type="InterPro" id="IPR015943">
    <property type="entry name" value="WD40/YVTN_repeat-like_dom_sf"/>
</dbReference>
<gene>
    <name evidence="1" type="ORF">ACFQ5G_07350</name>
</gene>
<dbReference type="Proteomes" id="UP001597183">
    <property type="component" value="Unassembled WGS sequence"/>
</dbReference>
<comment type="caution">
    <text evidence="1">The sequence shown here is derived from an EMBL/GenBank/DDBJ whole genome shotgun (WGS) entry which is preliminary data.</text>
</comment>
<proteinExistence type="predicted"/>